<protein>
    <submittedName>
        <fullName evidence="2">Class I SAM-dependent methyltransferase</fullName>
    </submittedName>
</protein>
<comment type="caution">
    <text evidence="2">The sequence shown here is derived from an EMBL/GenBank/DDBJ whole genome shotgun (WGS) entry which is preliminary data.</text>
</comment>
<reference evidence="2" key="1">
    <citation type="submission" date="2019-08" db="EMBL/GenBank/DDBJ databases">
        <title>Genomic characterization of a novel candidate phylum (ARYD3) from a high temperature, high salinity tertiary oil reservoir in north central Oklahoma, USA.</title>
        <authorList>
            <person name="Youssef N.H."/>
            <person name="Yadav A."/>
            <person name="Elshahed M.S."/>
        </authorList>
    </citation>
    <scope>NUCLEOTIDE SEQUENCE [LARGE SCALE GENOMIC DNA]</scope>
    <source>
        <strain evidence="2">ARYD3</strain>
    </source>
</reference>
<dbReference type="Pfam" id="PF08241">
    <property type="entry name" value="Methyltransf_11"/>
    <property type="match status" value="1"/>
</dbReference>
<dbReference type="SUPFAM" id="SSF53335">
    <property type="entry name" value="S-adenosyl-L-methionine-dependent methyltransferases"/>
    <property type="match status" value="1"/>
</dbReference>
<dbReference type="Proteomes" id="UP000324143">
    <property type="component" value="Unassembled WGS sequence"/>
</dbReference>
<dbReference type="PANTHER" id="PTHR43861:SF6">
    <property type="entry name" value="METHYLTRANSFERASE TYPE 11"/>
    <property type="match status" value="1"/>
</dbReference>
<evidence type="ECO:0000313" key="3">
    <source>
        <dbReference type="Proteomes" id="UP000324143"/>
    </source>
</evidence>
<keyword evidence="2" id="KW-0489">Methyltransferase</keyword>
<sequence length="239" mass="28419">MDKIIQMLNNIHIKEALDVATGRGQYINFLKENLGSFEKIIGLDNHEYSLKMAKKKFEEDSRIEFIEKDLYRLDSEKNKYDLISISNSLHHFEKPKECLRKLFCLLNENGYLILNEMHKDGEQMESQKIHIKLHHWSARIDRYNGIYHAETFNHKKIDNLTNSLGLKDKKVVKFKYPYDEENQAEIKKHLKKILNKKMEQMNKNCNIYFDLKKEKDKIIKNLNKYGFASAGMTFIIGRK</sequence>
<dbReference type="GO" id="GO:0032259">
    <property type="term" value="P:methylation"/>
    <property type="evidence" value="ECO:0007669"/>
    <property type="project" value="UniProtKB-KW"/>
</dbReference>
<gene>
    <name evidence="2" type="ORF">FXF47_02960</name>
</gene>
<dbReference type="PANTHER" id="PTHR43861">
    <property type="entry name" value="TRANS-ACONITATE 2-METHYLTRANSFERASE-RELATED"/>
    <property type="match status" value="1"/>
</dbReference>
<dbReference type="InterPro" id="IPR029063">
    <property type="entry name" value="SAM-dependent_MTases_sf"/>
</dbReference>
<keyword evidence="2" id="KW-0808">Transferase</keyword>
<dbReference type="EMBL" id="VSIX01000032">
    <property type="protein sequence ID" value="TYB31570.1"/>
    <property type="molecule type" value="Genomic_DNA"/>
</dbReference>
<evidence type="ECO:0000313" key="2">
    <source>
        <dbReference type="EMBL" id="TYB31570.1"/>
    </source>
</evidence>
<organism evidence="2 3">
    <name type="scientific">Candidatus Mcinerneyibacterium aminivorans</name>
    <dbReference type="NCBI Taxonomy" id="2703815"/>
    <lineage>
        <taxon>Bacteria</taxon>
        <taxon>Candidatus Macinerneyibacteriota</taxon>
        <taxon>Candidatus Mcinerneyibacteria</taxon>
        <taxon>Candidatus Mcinerneyibacteriales</taxon>
        <taxon>Candidatus Mcinerneyibacteriaceae</taxon>
        <taxon>Candidatus Mcinerneyibacterium</taxon>
    </lineage>
</organism>
<evidence type="ECO:0000259" key="1">
    <source>
        <dbReference type="Pfam" id="PF08241"/>
    </source>
</evidence>
<accession>A0A5D0MJF6</accession>
<keyword evidence="3" id="KW-1185">Reference proteome</keyword>
<name>A0A5D0MJF6_9BACT</name>
<dbReference type="Gene3D" id="3.40.50.150">
    <property type="entry name" value="Vaccinia Virus protein VP39"/>
    <property type="match status" value="1"/>
</dbReference>
<dbReference type="InterPro" id="IPR013216">
    <property type="entry name" value="Methyltransf_11"/>
</dbReference>
<proteinExistence type="predicted"/>
<dbReference type="AlphaFoldDB" id="A0A5D0MJF6"/>
<dbReference type="GO" id="GO:0008168">
    <property type="term" value="F:methyltransferase activity"/>
    <property type="evidence" value="ECO:0007669"/>
    <property type="project" value="UniProtKB-KW"/>
</dbReference>
<feature type="domain" description="Methyltransferase type 11" evidence="1">
    <location>
        <begin position="17"/>
        <end position="114"/>
    </location>
</feature>